<evidence type="ECO:0000256" key="6">
    <source>
        <dbReference type="ARBA" id="ARBA00023136"/>
    </source>
</evidence>
<dbReference type="Pfam" id="PF00924">
    <property type="entry name" value="MS_channel_2nd"/>
    <property type="match status" value="1"/>
</dbReference>
<keyword evidence="3" id="KW-1003">Cell membrane</keyword>
<dbReference type="Proteomes" id="UP000295765">
    <property type="component" value="Unassembled WGS sequence"/>
</dbReference>
<dbReference type="EMBL" id="SLWY01000019">
    <property type="protein sequence ID" value="TCO79579.1"/>
    <property type="molecule type" value="Genomic_DNA"/>
</dbReference>
<proteinExistence type="inferred from homology"/>
<dbReference type="PANTHER" id="PTHR30460">
    <property type="entry name" value="MODERATE CONDUCTANCE MECHANOSENSITIVE CHANNEL YBIO"/>
    <property type="match status" value="1"/>
</dbReference>
<gene>
    <name evidence="11" type="ORF">EV699_11935</name>
</gene>
<dbReference type="GO" id="GO:0008381">
    <property type="term" value="F:mechanosensitive monoatomic ion channel activity"/>
    <property type="evidence" value="ECO:0007669"/>
    <property type="project" value="InterPro"/>
</dbReference>
<dbReference type="SUPFAM" id="SSF82689">
    <property type="entry name" value="Mechanosensitive channel protein MscS (YggB), C-terminal domain"/>
    <property type="match status" value="1"/>
</dbReference>
<evidence type="ECO:0000259" key="9">
    <source>
        <dbReference type="Pfam" id="PF00924"/>
    </source>
</evidence>
<dbReference type="SUPFAM" id="SSF82861">
    <property type="entry name" value="Mechanosensitive channel protein MscS (YggB), transmembrane region"/>
    <property type="match status" value="1"/>
</dbReference>
<feature type="transmembrane region" description="Helical" evidence="7">
    <location>
        <begin position="484"/>
        <end position="504"/>
    </location>
</feature>
<accession>A0A4R2L682</accession>
<feature type="transmembrane region" description="Helical" evidence="7">
    <location>
        <begin position="308"/>
        <end position="334"/>
    </location>
</feature>
<feature type="domain" description="Mechanosensitive ion channel MscS" evidence="9">
    <location>
        <begin position="527"/>
        <end position="591"/>
    </location>
</feature>
<evidence type="ECO:0000313" key="11">
    <source>
        <dbReference type="EMBL" id="TCO79579.1"/>
    </source>
</evidence>
<feature type="transmembrane region" description="Helical" evidence="7">
    <location>
        <begin position="377"/>
        <end position="400"/>
    </location>
</feature>
<keyword evidence="4 7" id="KW-0812">Transmembrane</keyword>
<evidence type="ECO:0000256" key="5">
    <source>
        <dbReference type="ARBA" id="ARBA00022989"/>
    </source>
</evidence>
<evidence type="ECO:0000256" key="7">
    <source>
        <dbReference type="SAM" id="Phobius"/>
    </source>
</evidence>
<evidence type="ECO:0000256" key="8">
    <source>
        <dbReference type="SAM" id="SignalP"/>
    </source>
</evidence>
<dbReference type="RefSeq" id="WP_132544661.1">
    <property type="nucleotide sequence ID" value="NZ_SLWY01000019.1"/>
</dbReference>
<dbReference type="Gene3D" id="2.30.30.60">
    <property type="match status" value="1"/>
</dbReference>
<dbReference type="InterPro" id="IPR023408">
    <property type="entry name" value="MscS_beta-dom_sf"/>
</dbReference>
<name>A0A4R2L682_9GAMM</name>
<dbReference type="PANTHER" id="PTHR30460:SF0">
    <property type="entry name" value="MODERATE CONDUCTANCE MECHANOSENSITIVE CHANNEL YBIO"/>
    <property type="match status" value="1"/>
</dbReference>
<feature type="transmembrane region" description="Helical" evidence="7">
    <location>
        <begin position="238"/>
        <end position="256"/>
    </location>
</feature>
<evidence type="ECO:0000259" key="10">
    <source>
        <dbReference type="Pfam" id="PF21088"/>
    </source>
</evidence>
<feature type="transmembrane region" description="Helical" evidence="7">
    <location>
        <begin position="340"/>
        <end position="365"/>
    </location>
</feature>
<dbReference type="GO" id="GO:0005886">
    <property type="term" value="C:plasma membrane"/>
    <property type="evidence" value="ECO:0007669"/>
    <property type="project" value="UniProtKB-SubCell"/>
</dbReference>
<feature type="domain" description="Mechanosensitive ion channel transmembrane helices 2/3" evidence="10">
    <location>
        <begin position="490"/>
        <end position="525"/>
    </location>
</feature>
<feature type="transmembrane region" description="Helical" evidence="7">
    <location>
        <begin position="420"/>
        <end position="442"/>
    </location>
</feature>
<feature type="transmembrane region" description="Helical" evidence="7">
    <location>
        <begin position="122"/>
        <end position="141"/>
    </location>
</feature>
<comment type="caution">
    <text evidence="11">The sequence shown here is derived from an EMBL/GenBank/DDBJ whole genome shotgun (WGS) entry which is preliminary data.</text>
</comment>
<protein>
    <submittedName>
        <fullName evidence="11">Small-conductance mechanosensitive channel</fullName>
    </submittedName>
</protein>
<comment type="similarity">
    <text evidence="2">Belongs to the MscS (TC 1.A.23) family.</text>
</comment>
<dbReference type="InterPro" id="IPR049142">
    <property type="entry name" value="MS_channel_1st"/>
</dbReference>
<dbReference type="SUPFAM" id="SSF50182">
    <property type="entry name" value="Sm-like ribonucleoproteins"/>
    <property type="match status" value="1"/>
</dbReference>
<dbReference type="Pfam" id="PF21088">
    <property type="entry name" value="MS_channel_1st"/>
    <property type="match status" value="1"/>
</dbReference>
<feature type="signal peptide" evidence="8">
    <location>
        <begin position="1"/>
        <end position="26"/>
    </location>
</feature>
<dbReference type="OrthoDB" id="6500477at2"/>
<dbReference type="InterPro" id="IPR011014">
    <property type="entry name" value="MscS_channel_TM-2"/>
</dbReference>
<feature type="transmembrane region" description="Helical" evidence="7">
    <location>
        <begin position="199"/>
        <end position="217"/>
    </location>
</feature>
<dbReference type="InterPro" id="IPR006685">
    <property type="entry name" value="MscS_channel_2nd"/>
</dbReference>
<evidence type="ECO:0000256" key="4">
    <source>
        <dbReference type="ARBA" id="ARBA00022692"/>
    </source>
</evidence>
<dbReference type="InterPro" id="IPR010920">
    <property type="entry name" value="LSM_dom_sf"/>
</dbReference>
<dbReference type="Gene3D" id="1.10.287.1260">
    <property type="match status" value="1"/>
</dbReference>
<keyword evidence="12" id="KW-1185">Reference proteome</keyword>
<dbReference type="InterPro" id="IPR011066">
    <property type="entry name" value="MscS_channel_C_sf"/>
</dbReference>
<feature type="chain" id="PRO_5020742297" evidence="8">
    <location>
        <begin position="27"/>
        <end position="715"/>
    </location>
</feature>
<evidence type="ECO:0000256" key="1">
    <source>
        <dbReference type="ARBA" id="ARBA00004651"/>
    </source>
</evidence>
<dbReference type="InterPro" id="IPR045276">
    <property type="entry name" value="YbiO_bact"/>
</dbReference>
<dbReference type="AlphaFoldDB" id="A0A4R2L682"/>
<keyword evidence="8" id="KW-0732">Signal</keyword>
<evidence type="ECO:0000256" key="3">
    <source>
        <dbReference type="ARBA" id="ARBA00022475"/>
    </source>
</evidence>
<reference evidence="11 12" key="1">
    <citation type="submission" date="2019-03" db="EMBL/GenBank/DDBJ databases">
        <title>Genomic Encyclopedia of Type Strains, Phase IV (KMG-IV): sequencing the most valuable type-strain genomes for metagenomic binning, comparative biology and taxonomic classification.</title>
        <authorList>
            <person name="Goeker M."/>
        </authorList>
    </citation>
    <scope>NUCLEOTIDE SEQUENCE [LARGE SCALE GENOMIC DNA]</scope>
    <source>
        <strain evidence="11 12">DSM 25287</strain>
    </source>
</reference>
<evidence type="ECO:0000313" key="12">
    <source>
        <dbReference type="Proteomes" id="UP000295765"/>
    </source>
</evidence>
<feature type="transmembrane region" description="Helical" evidence="7">
    <location>
        <begin position="268"/>
        <end position="287"/>
    </location>
</feature>
<sequence length="715" mass="75144">MKPRARFAPWLYLLPLLFAAIAAVHAADGAVTVVLHPGDQPQRLATVVEALRDSSRPLTVRWEDAPAAAPATAAVAPAASAAPGLWTSFEAGLAKDLRGLVYLPALLQAIAAAWPGPADTAWLLGLFAVAGIGAWGVHALLRRLSGTRPAPAPDLVERLRASCFVLLIDAAALAAFVLLGRIGLAWLTADAAREAGERLLLGGATAALYLLCGRFLLAPGAPARRLLPLPDPGWHFGMLLAYGVLGSAVGQSVRLAQDLRGDALATEGGFLLGATVLTLLKLVWFWGGRHGISALARGEGMQPPWRCVLAAALPWLLIAFAVLIWMLGCIAAAAPQRAHWGAAAGATQILVLVLPIAAIGADALVGTLIERRTGGRALAPLPAAATTVARTLAGGAVWVFGLYAIARMWNLYLLDPGSSAALAAIGALLRISAALIAAWVAWRFLGAWFDAHAPQPRSLVPGEDEGEVPVQQGRFATVLPLLRHLSRGAILAVGTLVVLSALGIDIGPLLAGFGVLGLALSFGSQALVRDIISGAFFMADDAFRLGEYVDTGRLRGTVERITLRSVQLRHQNGQIHTVPFGQLQAVTNFSRDWATMKFTIRIERDADLEKARKTIKKVGLLMLEDPELGPDFLVPLKLQGIQDITDTAVVLRLKFTSKPTRPTYLQREALKRVYRALQEAGVALASNVVTVRGGEASAAAAAAVPAGPAAALPPL</sequence>
<feature type="transmembrane region" description="Helical" evidence="7">
    <location>
        <begin position="162"/>
        <end position="187"/>
    </location>
</feature>
<keyword evidence="6 7" id="KW-0472">Membrane</keyword>
<organism evidence="11 12">
    <name type="scientific">Plasticicumulans lactativorans</name>
    <dbReference type="NCBI Taxonomy" id="1133106"/>
    <lineage>
        <taxon>Bacteria</taxon>
        <taxon>Pseudomonadati</taxon>
        <taxon>Pseudomonadota</taxon>
        <taxon>Gammaproteobacteria</taxon>
        <taxon>Candidatus Competibacteraceae</taxon>
        <taxon>Plasticicumulans</taxon>
    </lineage>
</organism>
<keyword evidence="5 7" id="KW-1133">Transmembrane helix</keyword>
<evidence type="ECO:0000256" key="2">
    <source>
        <dbReference type="ARBA" id="ARBA00008017"/>
    </source>
</evidence>
<comment type="subcellular location">
    <subcellularLocation>
        <location evidence="1">Cell membrane</location>
        <topology evidence="1">Multi-pass membrane protein</topology>
    </subcellularLocation>
</comment>
<dbReference type="Gene3D" id="3.30.70.100">
    <property type="match status" value="1"/>
</dbReference>